<keyword evidence="2" id="KW-0575">Peroxidase</keyword>
<evidence type="ECO:0000313" key="3">
    <source>
        <dbReference type="Proteomes" id="UP000445000"/>
    </source>
</evidence>
<name>A0A829YA25_9GAMM</name>
<protein>
    <submittedName>
        <fullName evidence="2">Peroxidase</fullName>
    </submittedName>
</protein>
<feature type="domain" description="AB hydrolase-1" evidence="1">
    <location>
        <begin position="30"/>
        <end position="265"/>
    </location>
</feature>
<keyword evidence="3" id="KW-1185">Reference proteome</keyword>
<dbReference type="AlphaFoldDB" id="A0A829YA25"/>
<dbReference type="Proteomes" id="UP000445000">
    <property type="component" value="Unassembled WGS sequence"/>
</dbReference>
<dbReference type="EMBL" id="BLJN01000002">
    <property type="protein sequence ID" value="GFE79781.1"/>
    <property type="molecule type" value="Genomic_DNA"/>
</dbReference>
<dbReference type="InterPro" id="IPR000639">
    <property type="entry name" value="Epox_hydrolase-like"/>
</dbReference>
<dbReference type="Gene3D" id="3.40.50.1820">
    <property type="entry name" value="alpha/beta hydrolase"/>
    <property type="match status" value="1"/>
</dbReference>
<accession>A0A829YA25</accession>
<dbReference type="PANTHER" id="PTHR43194">
    <property type="entry name" value="HYDROLASE ALPHA/BETA FOLD FAMILY"/>
    <property type="match status" value="1"/>
</dbReference>
<dbReference type="RefSeq" id="WP_161811541.1">
    <property type="nucleotide sequence ID" value="NZ_BLJN01000002.1"/>
</dbReference>
<dbReference type="InterPro" id="IPR000073">
    <property type="entry name" value="AB_hydrolase_1"/>
</dbReference>
<dbReference type="GO" id="GO:0004601">
    <property type="term" value="F:peroxidase activity"/>
    <property type="evidence" value="ECO:0007669"/>
    <property type="project" value="UniProtKB-KW"/>
</dbReference>
<gene>
    <name evidence="2" type="primary">bpoA</name>
    <name evidence="2" type="ORF">GCM10011487_17810</name>
</gene>
<dbReference type="PANTHER" id="PTHR43194:SF2">
    <property type="entry name" value="PEROXISOMAL MEMBRANE PROTEIN LPX1"/>
    <property type="match status" value="1"/>
</dbReference>
<reference evidence="3" key="1">
    <citation type="submission" date="2020-01" db="EMBL/GenBank/DDBJ databases">
        <title>'Steroidobacter agaridevorans' sp. nov., agar-degrading bacteria isolated from rhizosphere soils.</title>
        <authorList>
            <person name="Ikenaga M."/>
            <person name="Kataoka M."/>
            <person name="Murouchi A."/>
            <person name="Katsuragi S."/>
            <person name="Sakai M."/>
        </authorList>
    </citation>
    <scope>NUCLEOTIDE SEQUENCE [LARGE SCALE GENOMIC DNA]</scope>
    <source>
        <strain evidence="3">YU21-B</strain>
    </source>
</reference>
<dbReference type="InterPro" id="IPR050228">
    <property type="entry name" value="Carboxylesterase_BioH"/>
</dbReference>
<organism evidence="2 3">
    <name type="scientific">Steroidobacter agaridevorans</name>
    <dbReference type="NCBI Taxonomy" id="2695856"/>
    <lineage>
        <taxon>Bacteria</taxon>
        <taxon>Pseudomonadati</taxon>
        <taxon>Pseudomonadota</taxon>
        <taxon>Gammaproteobacteria</taxon>
        <taxon>Steroidobacterales</taxon>
        <taxon>Steroidobacteraceae</taxon>
        <taxon>Steroidobacter</taxon>
    </lineage>
</organism>
<keyword evidence="2" id="KW-0560">Oxidoreductase</keyword>
<sequence>MKSAVELEQISLRGSHLNLAADAAGPADAPTLLFLHGSGQTRQSWSSALAEAIQRGYRAISVDLRGHGDSEWSPDGEYTLDKFAADIRTVIDQLDDEPIVIGASLGGLIGMMIAAAPPPRLRALVLVDITARVEMSGANEVIAFMDSAPNGFASLEEAAAAVAAYLPHRPPPKNTNGLKRNLRLRNGRYYWHWDPAFIQMGRDSQGKLRADGPNPLETFARAIDIPTLLVRGSRSRIVSEAGAREFLQMVPHAEFVDIAGAHHMVAGDANDAFNDAVFDFIDRQVGLRAGS</sequence>
<dbReference type="SUPFAM" id="SSF53474">
    <property type="entry name" value="alpha/beta-Hydrolases"/>
    <property type="match status" value="1"/>
</dbReference>
<evidence type="ECO:0000259" key="1">
    <source>
        <dbReference type="Pfam" id="PF00561"/>
    </source>
</evidence>
<dbReference type="Pfam" id="PF00561">
    <property type="entry name" value="Abhydrolase_1"/>
    <property type="match status" value="1"/>
</dbReference>
<dbReference type="InterPro" id="IPR029058">
    <property type="entry name" value="AB_hydrolase_fold"/>
</dbReference>
<dbReference type="PRINTS" id="PR00412">
    <property type="entry name" value="EPOXHYDRLASE"/>
</dbReference>
<dbReference type="PRINTS" id="PR00111">
    <property type="entry name" value="ABHYDROLASE"/>
</dbReference>
<comment type="caution">
    <text evidence="2">The sequence shown here is derived from an EMBL/GenBank/DDBJ whole genome shotgun (WGS) entry which is preliminary data.</text>
</comment>
<evidence type="ECO:0000313" key="2">
    <source>
        <dbReference type="EMBL" id="GFE79781.1"/>
    </source>
</evidence>
<proteinExistence type="predicted"/>